<dbReference type="EMBL" id="JANPWB010000005">
    <property type="protein sequence ID" value="KAJ1184077.1"/>
    <property type="molecule type" value="Genomic_DNA"/>
</dbReference>
<name>A0AAV7U5B2_PLEWA</name>
<keyword evidence="1" id="KW-0812">Transmembrane</keyword>
<gene>
    <name evidence="2" type="ORF">NDU88_000887</name>
</gene>
<keyword evidence="3" id="KW-1185">Reference proteome</keyword>
<dbReference type="Proteomes" id="UP001066276">
    <property type="component" value="Chromosome 3_1"/>
</dbReference>
<dbReference type="AlphaFoldDB" id="A0AAV7U5B2"/>
<sequence>MGARDRCIQHFAPQRNRRTATETDLRGRHRLTGLPECPVCLIGLPKRVLSPSSQSGPQTPTVTYLGLRRPRRQGTKPCRQIARSLSAITIVVSAFPYLPGRQSQRRWPHRVP</sequence>
<accession>A0AAV7U5B2</accession>
<evidence type="ECO:0000313" key="2">
    <source>
        <dbReference type="EMBL" id="KAJ1184077.1"/>
    </source>
</evidence>
<proteinExistence type="predicted"/>
<reference evidence="2" key="1">
    <citation type="journal article" date="2022" name="bioRxiv">
        <title>Sequencing and chromosome-scale assembly of the giantPleurodeles waltlgenome.</title>
        <authorList>
            <person name="Brown T."/>
            <person name="Elewa A."/>
            <person name="Iarovenko S."/>
            <person name="Subramanian E."/>
            <person name="Araus A.J."/>
            <person name="Petzold A."/>
            <person name="Susuki M."/>
            <person name="Suzuki K.-i.T."/>
            <person name="Hayashi T."/>
            <person name="Toyoda A."/>
            <person name="Oliveira C."/>
            <person name="Osipova E."/>
            <person name="Leigh N.D."/>
            <person name="Simon A."/>
            <person name="Yun M.H."/>
        </authorList>
    </citation>
    <scope>NUCLEOTIDE SEQUENCE</scope>
    <source>
        <strain evidence="2">20211129_DDA</strain>
        <tissue evidence="2">Liver</tissue>
    </source>
</reference>
<evidence type="ECO:0000256" key="1">
    <source>
        <dbReference type="SAM" id="Phobius"/>
    </source>
</evidence>
<feature type="transmembrane region" description="Helical" evidence="1">
    <location>
        <begin position="81"/>
        <end position="98"/>
    </location>
</feature>
<keyword evidence="1" id="KW-0472">Membrane</keyword>
<keyword evidence="1" id="KW-1133">Transmembrane helix</keyword>
<evidence type="ECO:0000313" key="3">
    <source>
        <dbReference type="Proteomes" id="UP001066276"/>
    </source>
</evidence>
<organism evidence="2 3">
    <name type="scientific">Pleurodeles waltl</name>
    <name type="common">Iberian ribbed newt</name>
    <dbReference type="NCBI Taxonomy" id="8319"/>
    <lineage>
        <taxon>Eukaryota</taxon>
        <taxon>Metazoa</taxon>
        <taxon>Chordata</taxon>
        <taxon>Craniata</taxon>
        <taxon>Vertebrata</taxon>
        <taxon>Euteleostomi</taxon>
        <taxon>Amphibia</taxon>
        <taxon>Batrachia</taxon>
        <taxon>Caudata</taxon>
        <taxon>Salamandroidea</taxon>
        <taxon>Salamandridae</taxon>
        <taxon>Pleurodelinae</taxon>
        <taxon>Pleurodeles</taxon>
    </lineage>
</organism>
<comment type="caution">
    <text evidence="2">The sequence shown here is derived from an EMBL/GenBank/DDBJ whole genome shotgun (WGS) entry which is preliminary data.</text>
</comment>
<protein>
    <submittedName>
        <fullName evidence="2">Uncharacterized protein</fullName>
    </submittedName>
</protein>